<evidence type="ECO:0000256" key="1">
    <source>
        <dbReference type="SAM" id="MobiDB-lite"/>
    </source>
</evidence>
<dbReference type="EMBL" id="JARIHO010000002">
    <property type="protein sequence ID" value="KAJ7367268.1"/>
    <property type="molecule type" value="Genomic_DNA"/>
</dbReference>
<comment type="caution">
    <text evidence="2">The sequence shown here is derived from an EMBL/GenBank/DDBJ whole genome shotgun (WGS) entry which is preliminary data.</text>
</comment>
<sequence>MRRAYHMRQSFPIPSAPFIASLRTTLGSTRAPRTLVPSHPCRRDDLLRHPNAPRAPPVPSVPPPAYAAHAAFFRHRSPHTTHPQRSVSAGGAAARRSSAQDRRPRAAGKYPTAVLSICIRVPARVRRCYVPPLEEETKSAKSYPLRRRFRDSHGAIRFLRDPCADS</sequence>
<feature type="compositionally biased region" description="Pro residues" evidence="1">
    <location>
        <begin position="53"/>
        <end position="65"/>
    </location>
</feature>
<feature type="compositionally biased region" description="Low complexity" evidence="1">
    <location>
        <begin position="85"/>
        <end position="97"/>
    </location>
</feature>
<evidence type="ECO:0000313" key="2">
    <source>
        <dbReference type="EMBL" id="KAJ7367268.1"/>
    </source>
</evidence>
<organism evidence="2 3">
    <name type="scientific">Mycena albidolilacea</name>
    <dbReference type="NCBI Taxonomy" id="1033008"/>
    <lineage>
        <taxon>Eukaryota</taxon>
        <taxon>Fungi</taxon>
        <taxon>Dikarya</taxon>
        <taxon>Basidiomycota</taxon>
        <taxon>Agaricomycotina</taxon>
        <taxon>Agaricomycetes</taxon>
        <taxon>Agaricomycetidae</taxon>
        <taxon>Agaricales</taxon>
        <taxon>Marasmiineae</taxon>
        <taxon>Mycenaceae</taxon>
        <taxon>Mycena</taxon>
    </lineage>
</organism>
<proteinExistence type="predicted"/>
<dbReference type="AlphaFoldDB" id="A0AAD7ASP7"/>
<feature type="region of interest" description="Disordered" evidence="1">
    <location>
        <begin position="30"/>
        <end position="107"/>
    </location>
</feature>
<gene>
    <name evidence="2" type="ORF">DFH08DRAFT_837017</name>
</gene>
<name>A0AAD7ASP7_9AGAR</name>
<reference evidence="2" key="1">
    <citation type="submission" date="2023-03" db="EMBL/GenBank/DDBJ databases">
        <title>Massive genome expansion in bonnet fungi (Mycena s.s.) driven by repeated elements and novel gene families across ecological guilds.</title>
        <authorList>
            <consortium name="Lawrence Berkeley National Laboratory"/>
            <person name="Harder C.B."/>
            <person name="Miyauchi S."/>
            <person name="Viragh M."/>
            <person name="Kuo A."/>
            <person name="Thoen E."/>
            <person name="Andreopoulos B."/>
            <person name="Lu D."/>
            <person name="Skrede I."/>
            <person name="Drula E."/>
            <person name="Henrissat B."/>
            <person name="Morin E."/>
            <person name="Kohler A."/>
            <person name="Barry K."/>
            <person name="LaButti K."/>
            <person name="Morin E."/>
            <person name="Salamov A."/>
            <person name="Lipzen A."/>
            <person name="Mereny Z."/>
            <person name="Hegedus B."/>
            <person name="Baldrian P."/>
            <person name="Stursova M."/>
            <person name="Weitz H."/>
            <person name="Taylor A."/>
            <person name="Grigoriev I.V."/>
            <person name="Nagy L.G."/>
            <person name="Martin F."/>
            <person name="Kauserud H."/>
        </authorList>
    </citation>
    <scope>NUCLEOTIDE SEQUENCE</scope>
    <source>
        <strain evidence="2">CBHHK002</strain>
    </source>
</reference>
<accession>A0AAD7ASP7</accession>
<evidence type="ECO:0000313" key="3">
    <source>
        <dbReference type="Proteomes" id="UP001218218"/>
    </source>
</evidence>
<dbReference type="Proteomes" id="UP001218218">
    <property type="component" value="Unassembled WGS sequence"/>
</dbReference>
<protein>
    <submittedName>
        <fullName evidence="2">Uncharacterized protein</fullName>
    </submittedName>
</protein>
<keyword evidence="3" id="KW-1185">Reference proteome</keyword>